<feature type="domain" description="VWFC" evidence="2">
    <location>
        <begin position="352"/>
        <end position="413"/>
    </location>
</feature>
<feature type="region of interest" description="Disordered" evidence="1">
    <location>
        <begin position="296"/>
        <end position="344"/>
    </location>
</feature>
<dbReference type="EMBL" id="CAJPIZ010001420">
    <property type="protein sequence ID" value="CAG2103457.1"/>
    <property type="molecule type" value="Genomic_DNA"/>
</dbReference>
<feature type="compositionally biased region" description="Polar residues" evidence="1">
    <location>
        <begin position="61"/>
        <end position="91"/>
    </location>
</feature>
<evidence type="ECO:0000259" key="2">
    <source>
        <dbReference type="PROSITE" id="PS50184"/>
    </source>
</evidence>
<dbReference type="PROSITE" id="PS50184">
    <property type="entry name" value="VWFC_2"/>
    <property type="match status" value="1"/>
</dbReference>
<feature type="compositionally biased region" description="Polar residues" evidence="1">
    <location>
        <begin position="317"/>
        <end position="332"/>
    </location>
</feature>
<reference evidence="3" key="1">
    <citation type="submission" date="2020-11" db="EMBL/GenBank/DDBJ databases">
        <authorList>
            <person name="Tran Van P."/>
        </authorList>
    </citation>
    <scope>NUCLEOTIDE SEQUENCE</scope>
</reference>
<organism evidence="3">
    <name type="scientific">Medioppia subpectinata</name>
    <dbReference type="NCBI Taxonomy" id="1979941"/>
    <lineage>
        <taxon>Eukaryota</taxon>
        <taxon>Metazoa</taxon>
        <taxon>Ecdysozoa</taxon>
        <taxon>Arthropoda</taxon>
        <taxon>Chelicerata</taxon>
        <taxon>Arachnida</taxon>
        <taxon>Acari</taxon>
        <taxon>Acariformes</taxon>
        <taxon>Sarcoptiformes</taxon>
        <taxon>Oribatida</taxon>
        <taxon>Brachypylina</taxon>
        <taxon>Oppioidea</taxon>
        <taxon>Oppiidae</taxon>
        <taxon>Medioppia</taxon>
    </lineage>
</organism>
<keyword evidence="4" id="KW-1185">Reference proteome</keyword>
<feature type="compositionally biased region" description="Low complexity" evidence="1">
    <location>
        <begin position="10"/>
        <end position="29"/>
    </location>
</feature>
<evidence type="ECO:0000313" key="3">
    <source>
        <dbReference type="EMBL" id="CAD7623027.1"/>
    </source>
</evidence>
<dbReference type="SUPFAM" id="SSF57603">
    <property type="entry name" value="FnI-like domain"/>
    <property type="match status" value="1"/>
</dbReference>
<dbReference type="Gene3D" id="2.10.70.10">
    <property type="entry name" value="Complement Module, domain 1"/>
    <property type="match status" value="1"/>
</dbReference>
<dbReference type="Proteomes" id="UP000759131">
    <property type="component" value="Unassembled WGS sequence"/>
</dbReference>
<evidence type="ECO:0000256" key="1">
    <source>
        <dbReference type="SAM" id="MobiDB-lite"/>
    </source>
</evidence>
<feature type="compositionally biased region" description="Polar residues" evidence="1">
    <location>
        <begin position="99"/>
        <end position="141"/>
    </location>
</feature>
<feature type="compositionally biased region" description="Low complexity" evidence="1">
    <location>
        <begin position="333"/>
        <end position="344"/>
    </location>
</feature>
<name>A0A7R9PW18_9ACAR</name>
<gene>
    <name evidence="3" type="ORF">OSB1V03_LOCUS3488</name>
</gene>
<accession>A0A7R9PW18</accession>
<feature type="compositionally biased region" description="Low complexity" evidence="1">
    <location>
        <begin position="43"/>
        <end position="54"/>
    </location>
</feature>
<dbReference type="AlphaFoldDB" id="A0A7R9PW18"/>
<feature type="region of interest" description="Disordered" evidence="1">
    <location>
        <begin position="1"/>
        <end position="148"/>
    </location>
</feature>
<evidence type="ECO:0000313" key="4">
    <source>
        <dbReference type="Proteomes" id="UP000759131"/>
    </source>
</evidence>
<proteinExistence type="predicted"/>
<dbReference type="EMBL" id="OC855995">
    <property type="protein sequence ID" value="CAD7623027.1"/>
    <property type="molecule type" value="Genomic_DNA"/>
</dbReference>
<sequence>METTTDGYKTSTEASKSSSEDSSVISTQTDVSQTTTEAPKDLTQTQTTGFSQTTKLHESFTESVTTGRPESTDLPQTTVSSAEITDKTTVISGVETKDSSMSPTIADISTETTSKESVTIGSTETSPTTHKLEDMTQTSISPKEPSIETTTELLTTLSKESVSMGSTESPTESSPEVITELSKGSTEDIMTSQFPQTTTSVPRDETTIVSEIETKGLPMSSTTGDILSTLDGMTTTDSSRTSPTVTPKSIESTDKTTTFAETEEPLTAPYYGIHEPNGESTRINLITFIPKDISKTSQPIDDKTTTQSSITSTTESMNQTASPRESIGVTNKSTQSTTASTTPSYPSELDEGACVYDNKIYQSAEQIPRPHPCDFCFCFRGDIICLQQTCPPPIARCYETQIEGFCCPRYECPVQSTTMNVTVTTPTTVPTQHVERKGCQISGVFYEVGEVVRAASGPCLECKCDHSGVMQCNPKV</sequence>
<feature type="region of interest" description="Disordered" evidence="1">
    <location>
        <begin position="233"/>
        <end position="257"/>
    </location>
</feature>
<dbReference type="OrthoDB" id="10068079at2759"/>
<feature type="compositionally biased region" description="Low complexity" evidence="1">
    <location>
        <begin position="305"/>
        <end position="316"/>
    </location>
</feature>
<dbReference type="InterPro" id="IPR001007">
    <property type="entry name" value="VWF_dom"/>
</dbReference>
<protein>
    <recommendedName>
        <fullName evidence="2">VWFC domain-containing protein</fullName>
    </recommendedName>
</protein>
<feature type="non-terminal residue" evidence="3">
    <location>
        <position position="1"/>
    </location>
</feature>